<name>A0A4P7BWH1_9GAMM</name>
<dbReference type="RefSeq" id="WP_134357628.1">
    <property type="nucleotide sequence ID" value="NZ_CP038033.1"/>
</dbReference>
<reference evidence="2 3" key="1">
    <citation type="submission" date="2019-03" db="EMBL/GenBank/DDBJ databases">
        <title>The genome sequence of Nitrosococcus wardiae strain D1FHST reveals the archetypal metabolic capacity of ammonia-oxidizing Gammaproteobacteria.</title>
        <authorList>
            <person name="Wang L."/>
            <person name="Lim C.K."/>
            <person name="Hanson T.E."/>
            <person name="Dang H."/>
            <person name="Klotz M.G."/>
        </authorList>
    </citation>
    <scope>NUCLEOTIDE SEQUENCE [LARGE SCALE GENOMIC DNA]</scope>
    <source>
        <strain evidence="2 3">D1FHS</strain>
    </source>
</reference>
<keyword evidence="1" id="KW-0732">Signal</keyword>
<feature type="chain" id="PRO_5020617443" description="Polysaccharide lyase" evidence="1">
    <location>
        <begin position="28"/>
        <end position="284"/>
    </location>
</feature>
<evidence type="ECO:0000313" key="2">
    <source>
        <dbReference type="EMBL" id="QBQ54428.1"/>
    </source>
</evidence>
<evidence type="ECO:0000313" key="3">
    <source>
        <dbReference type="Proteomes" id="UP000294325"/>
    </source>
</evidence>
<sequence>MKRLRFKSFLFKIFFFSVVLFVSSASAATIEYSNNFESGFGDIVFHYKCRDEQYKRVTNISREGSYSLRTFQRGDEGCIKDGGKMHRRRTQVTLGDDPRFRYLRDTTYWIGFSVYVPHDYPIHRKDGIFVYGSIYGSQPGEPAIYLRNGKWQIDNRWYDGISIKRKRIFEGKVNVGQWTDFVLELRRSPTKGNGVLRGWINGKLVGETAGVIVGTDYSTPPAAKLGIYFGGDQNDDYTLYFDAVKIAKGADGFDLVYPANSSKSLESSTTLPSPTGLKIIDLLP</sequence>
<dbReference type="SUPFAM" id="SSF49899">
    <property type="entry name" value="Concanavalin A-like lectins/glucanases"/>
    <property type="match status" value="1"/>
</dbReference>
<proteinExistence type="predicted"/>
<dbReference type="KEGG" id="nwr:E3U44_07845"/>
<evidence type="ECO:0008006" key="4">
    <source>
        <dbReference type="Google" id="ProtNLM"/>
    </source>
</evidence>
<protein>
    <recommendedName>
        <fullName evidence="4">Polysaccharide lyase</fullName>
    </recommendedName>
</protein>
<evidence type="ECO:0000256" key="1">
    <source>
        <dbReference type="SAM" id="SignalP"/>
    </source>
</evidence>
<dbReference type="Proteomes" id="UP000294325">
    <property type="component" value="Chromosome"/>
</dbReference>
<dbReference type="OrthoDB" id="9796530at2"/>
<dbReference type="EMBL" id="CP038033">
    <property type="protein sequence ID" value="QBQ54428.1"/>
    <property type="molecule type" value="Genomic_DNA"/>
</dbReference>
<accession>A0A4P7BWH1</accession>
<dbReference type="AlphaFoldDB" id="A0A4P7BWH1"/>
<dbReference type="InterPro" id="IPR025975">
    <property type="entry name" value="Polysacc_lyase"/>
</dbReference>
<keyword evidence="3" id="KW-1185">Reference proteome</keyword>
<dbReference type="Pfam" id="PF14099">
    <property type="entry name" value="Polysacc_lyase"/>
    <property type="match status" value="1"/>
</dbReference>
<dbReference type="Gene3D" id="2.60.120.200">
    <property type="match status" value="1"/>
</dbReference>
<gene>
    <name evidence="2" type="ORF">E3U44_07845</name>
</gene>
<feature type="signal peptide" evidence="1">
    <location>
        <begin position="1"/>
        <end position="27"/>
    </location>
</feature>
<organism evidence="2 3">
    <name type="scientific">Nitrosococcus wardiae</name>
    <dbReference type="NCBI Taxonomy" id="1814290"/>
    <lineage>
        <taxon>Bacteria</taxon>
        <taxon>Pseudomonadati</taxon>
        <taxon>Pseudomonadota</taxon>
        <taxon>Gammaproteobacteria</taxon>
        <taxon>Chromatiales</taxon>
        <taxon>Chromatiaceae</taxon>
        <taxon>Nitrosococcus</taxon>
    </lineage>
</organism>
<dbReference type="InterPro" id="IPR013320">
    <property type="entry name" value="ConA-like_dom_sf"/>
</dbReference>